<evidence type="ECO:0000313" key="2">
    <source>
        <dbReference type="Proteomes" id="UP001189624"/>
    </source>
</evidence>
<accession>A0AA86S890</accession>
<reference evidence="1" key="1">
    <citation type="submission" date="2023-10" db="EMBL/GenBank/DDBJ databases">
        <authorList>
            <person name="Domelevo Entfellner J.-B."/>
        </authorList>
    </citation>
    <scope>NUCLEOTIDE SEQUENCE</scope>
</reference>
<dbReference type="AlphaFoldDB" id="A0AA86S890"/>
<dbReference type="EMBL" id="OY731399">
    <property type="protein sequence ID" value="CAJ1931294.1"/>
    <property type="molecule type" value="Genomic_DNA"/>
</dbReference>
<proteinExistence type="predicted"/>
<sequence>MVRYYALQTPETLDVDKKYKDEVSTLFHWMDGYALRLRLFEEGETAGIKLLIVDLSVSDKIAFTCENFLELHRGNDVNSIFNLGTRIIGALFELAHERLVLMGIDPRILLFAMSNYS</sequence>
<dbReference type="Gramene" id="rna-AYBTSS11_LOCUS5172">
    <property type="protein sequence ID" value="CAJ1931294.1"/>
    <property type="gene ID" value="gene-AYBTSS11_LOCUS5172"/>
</dbReference>
<protein>
    <submittedName>
        <fullName evidence="1">Uncharacterized protein</fullName>
    </submittedName>
</protein>
<organism evidence="1 2">
    <name type="scientific">Sphenostylis stenocarpa</name>
    <dbReference type="NCBI Taxonomy" id="92480"/>
    <lineage>
        <taxon>Eukaryota</taxon>
        <taxon>Viridiplantae</taxon>
        <taxon>Streptophyta</taxon>
        <taxon>Embryophyta</taxon>
        <taxon>Tracheophyta</taxon>
        <taxon>Spermatophyta</taxon>
        <taxon>Magnoliopsida</taxon>
        <taxon>eudicotyledons</taxon>
        <taxon>Gunneridae</taxon>
        <taxon>Pentapetalae</taxon>
        <taxon>rosids</taxon>
        <taxon>fabids</taxon>
        <taxon>Fabales</taxon>
        <taxon>Fabaceae</taxon>
        <taxon>Papilionoideae</taxon>
        <taxon>50 kb inversion clade</taxon>
        <taxon>NPAAA clade</taxon>
        <taxon>indigoferoid/millettioid clade</taxon>
        <taxon>Phaseoleae</taxon>
        <taxon>Sphenostylis</taxon>
    </lineage>
</organism>
<evidence type="ECO:0000313" key="1">
    <source>
        <dbReference type="EMBL" id="CAJ1931294.1"/>
    </source>
</evidence>
<name>A0AA86S890_9FABA</name>
<dbReference type="Proteomes" id="UP001189624">
    <property type="component" value="Chromosome 2"/>
</dbReference>
<gene>
    <name evidence="1" type="ORF">AYBTSS11_LOCUS5172</name>
</gene>
<keyword evidence="2" id="KW-1185">Reference proteome</keyword>